<dbReference type="AlphaFoldDB" id="A0A2T2NN05"/>
<feature type="chain" id="PRO_5015703236" description="Osmotin, thaumatin-like protein" evidence="2">
    <location>
        <begin position="24"/>
        <end position="350"/>
    </location>
</feature>
<evidence type="ECO:0008006" key="5">
    <source>
        <dbReference type="Google" id="ProtNLM"/>
    </source>
</evidence>
<evidence type="ECO:0000313" key="4">
    <source>
        <dbReference type="Proteomes" id="UP000240883"/>
    </source>
</evidence>
<dbReference type="OrthoDB" id="1193027at2759"/>
<organism evidence="3 4">
    <name type="scientific">Corynespora cassiicola Philippines</name>
    <dbReference type="NCBI Taxonomy" id="1448308"/>
    <lineage>
        <taxon>Eukaryota</taxon>
        <taxon>Fungi</taxon>
        <taxon>Dikarya</taxon>
        <taxon>Ascomycota</taxon>
        <taxon>Pezizomycotina</taxon>
        <taxon>Dothideomycetes</taxon>
        <taxon>Pleosporomycetidae</taxon>
        <taxon>Pleosporales</taxon>
        <taxon>Corynesporascaceae</taxon>
        <taxon>Corynespora</taxon>
    </lineage>
</organism>
<dbReference type="STRING" id="1448308.A0A2T2NN05"/>
<evidence type="ECO:0000313" key="3">
    <source>
        <dbReference type="EMBL" id="PSN66813.1"/>
    </source>
</evidence>
<keyword evidence="2" id="KW-0732">Signal</keyword>
<evidence type="ECO:0000256" key="1">
    <source>
        <dbReference type="SAM" id="MobiDB-lite"/>
    </source>
</evidence>
<reference evidence="3 4" key="1">
    <citation type="journal article" date="2018" name="Front. Microbiol.">
        <title>Genome-Wide Analysis of Corynespora cassiicola Leaf Fall Disease Putative Effectors.</title>
        <authorList>
            <person name="Lopez D."/>
            <person name="Ribeiro S."/>
            <person name="Label P."/>
            <person name="Fumanal B."/>
            <person name="Venisse J.S."/>
            <person name="Kohler A."/>
            <person name="de Oliveira R.R."/>
            <person name="Labutti K."/>
            <person name="Lipzen A."/>
            <person name="Lail K."/>
            <person name="Bauer D."/>
            <person name="Ohm R.A."/>
            <person name="Barry K.W."/>
            <person name="Spatafora J."/>
            <person name="Grigoriev I.V."/>
            <person name="Martin F.M."/>
            <person name="Pujade-Renaud V."/>
        </authorList>
    </citation>
    <scope>NUCLEOTIDE SEQUENCE [LARGE SCALE GENOMIC DNA]</scope>
    <source>
        <strain evidence="3 4">Philippines</strain>
    </source>
</reference>
<gene>
    <name evidence="3" type="ORF">BS50DRAFT_573610</name>
</gene>
<dbReference type="Pfam" id="PF04681">
    <property type="entry name" value="Bys1"/>
    <property type="match status" value="1"/>
</dbReference>
<accession>A0A2T2NN05</accession>
<feature type="compositionally biased region" description="Pro residues" evidence="1">
    <location>
        <begin position="202"/>
        <end position="229"/>
    </location>
</feature>
<sequence length="350" mass="38294">MTPSPVSFAILSLLSLLPTPTLSANNVIFVNHCPYPLHFWPVKGEQVHDWELTTVPSNGGSHILPMSVWEGGGISLKIRDVPHYEVAPAGIIQAEYNFEPTKNSIWYDLSTIDCVVSSGPTDPMYCPFIEGGVKMYVEGQDKCPIAACSNTQCTNTYRTHGFWLGEPSFVCDAGQDVILETCTEGHGLQTNVDGKGWTPSAPSLPPPFPPPPPPPSTPEPKPKPTPTPTPSVVSSPKPMPTGMPDEPYNLQIFPLPINSSMPHSTLCLDEDCLCYAVLEPYLWPVRYANNTPDCRHLPIKTAVGDLASVQSANGTIESRDKWMVLVWLLGDWVQEFMSRHPSNGTNETTV</sequence>
<name>A0A2T2NN05_CORCC</name>
<dbReference type="EMBL" id="KZ678135">
    <property type="protein sequence ID" value="PSN66813.1"/>
    <property type="molecule type" value="Genomic_DNA"/>
</dbReference>
<dbReference type="Proteomes" id="UP000240883">
    <property type="component" value="Unassembled WGS sequence"/>
</dbReference>
<keyword evidence="4" id="KW-1185">Reference proteome</keyword>
<feature type="region of interest" description="Disordered" evidence="1">
    <location>
        <begin position="190"/>
        <end position="245"/>
    </location>
</feature>
<dbReference type="InterPro" id="IPR006771">
    <property type="entry name" value="CetA-like"/>
</dbReference>
<evidence type="ECO:0000256" key="2">
    <source>
        <dbReference type="SAM" id="SignalP"/>
    </source>
</evidence>
<proteinExistence type="predicted"/>
<protein>
    <recommendedName>
        <fullName evidence="5">Osmotin, thaumatin-like protein</fullName>
    </recommendedName>
</protein>
<feature type="signal peptide" evidence="2">
    <location>
        <begin position="1"/>
        <end position="23"/>
    </location>
</feature>